<evidence type="ECO:0000313" key="2">
    <source>
        <dbReference type="Proteomes" id="UP000233556"/>
    </source>
</evidence>
<dbReference type="OrthoDB" id="10056483at2759"/>
<organism evidence="1 2">
    <name type="scientific">Limosa lapponica baueri</name>
    <dbReference type="NCBI Taxonomy" id="1758121"/>
    <lineage>
        <taxon>Eukaryota</taxon>
        <taxon>Metazoa</taxon>
        <taxon>Chordata</taxon>
        <taxon>Craniata</taxon>
        <taxon>Vertebrata</taxon>
        <taxon>Euteleostomi</taxon>
        <taxon>Archelosauria</taxon>
        <taxon>Archosauria</taxon>
        <taxon>Dinosauria</taxon>
        <taxon>Saurischia</taxon>
        <taxon>Theropoda</taxon>
        <taxon>Coelurosauria</taxon>
        <taxon>Aves</taxon>
        <taxon>Neognathae</taxon>
        <taxon>Neoaves</taxon>
        <taxon>Charadriiformes</taxon>
        <taxon>Scolopacidae</taxon>
        <taxon>Limosa</taxon>
    </lineage>
</organism>
<dbReference type="GO" id="GO:0003964">
    <property type="term" value="F:RNA-directed DNA polymerase activity"/>
    <property type="evidence" value="ECO:0007669"/>
    <property type="project" value="UniProtKB-KW"/>
</dbReference>
<gene>
    <name evidence="1" type="ORF">llap_3835</name>
</gene>
<sequence length="206" mass="23974">MHDEEVWEGLYPMTYLPCVKNWLQSQAQRVVVKLNPVGRWLQVVFPRAQYWGHFDIFINDLDEGTECTLSKFADDTNLGESVDLLEGRKALERDLDRLDRWAEANCMIFKKAKCLILPFSHNNPMQCYRLAEEWLESCPAEKDLEVLVDSRLNMSWQCVQVAKKANSILACTRNSVVSRTREVIVPLYSALIRPHLKYCVGFWAHH</sequence>
<keyword evidence="1" id="KW-0548">Nucleotidyltransferase</keyword>
<evidence type="ECO:0000313" key="1">
    <source>
        <dbReference type="EMBL" id="PKU45834.1"/>
    </source>
</evidence>
<accession>A0A2I0UIF1</accession>
<dbReference type="Proteomes" id="UP000233556">
    <property type="component" value="Unassembled WGS sequence"/>
</dbReference>
<keyword evidence="2" id="KW-1185">Reference proteome</keyword>
<name>A0A2I0UIF1_LIMLA</name>
<dbReference type="EMBL" id="KZ505739">
    <property type="protein sequence ID" value="PKU45834.1"/>
    <property type="molecule type" value="Genomic_DNA"/>
</dbReference>
<reference evidence="2" key="2">
    <citation type="submission" date="2017-12" db="EMBL/GenBank/DDBJ databases">
        <title>Genome sequence of the Bar-tailed Godwit (Limosa lapponica baueri).</title>
        <authorList>
            <person name="Lima N.C.B."/>
            <person name="Parody-Merino A.M."/>
            <person name="Battley P.F."/>
            <person name="Fidler A.E."/>
            <person name="Prosdocimi F."/>
        </authorList>
    </citation>
    <scope>NUCLEOTIDE SEQUENCE [LARGE SCALE GENOMIC DNA]</scope>
</reference>
<proteinExistence type="predicted"/>
<dbReference type="AlphaFoldDB" id="A0A2I0UIF1"/>
<protein>
    <submittedName>
        <fullName evidence="1">Rna-directed dna polymerase from mobile element jockey-like</fullName>
    </submittedName>
</protein>
<reference evidence="2" key="1">
    <citation type="submission" date="2017-11" db="EMBL/GenBank/DDBJ databases">
        <authorList>
            <person name="Lima N.C."/>
            <person name="Parody-Merino A.M."/>
            <person name="Battley P.F."/>
            <person name="Fidler A.E."/>
            <person name="Prosdocimi F."/>
        </authorList>
    </citation>
    <scope>NUCLEOTIDE SEQUENCE [LARGE SCALE GENOMIC DNA]</scope>
</reference>
<keyword evidence="1" id="KW-0695">RNA-directed DNA polymerase</keyword>
<dbReference type="PANTHER" id="PTHR33332">
    <property type="entry name" value="REVERSE TRANSCRIPTASE DOMAIN-CONTAINING PROTEIN"/>
    <property type="match status" value="1"/>
</dbReference>
<keyword evidence="1" id="KW-0808">Transferase</keyword>